<keyword evidence="9 11" id="KW-0496">Mitochondrion</keyword>
<keyword evidence="3 11" id="KW-0813">Transport</keyword>
<gene>
    <name evidence="13" type="ORF">DACRYDRAFT_19544</name>
</gene>
<dbReference type="OrthoDB" id="3308at2759"/>
<proteinExistence type="inferred from homology"/>
<evidence type="ECO:0000256" key="5">
    <source>
        <dbReference type="ARBA" id="ARBA00022692"/>
    </source>
</evidence>
<evidence type="ECO:0000313" key="13">
    <source>
        <dbReference type="EMBL" id="EJU06356.1"/>
    </source>
</evidence>
<evidence type="ECO:0000256" key="11">
    <source>
        <dbReference type="RuleBase" id="RU368034"/>
    </source>
</evidence>
<evidence type="ECO:0000256" key="7">
    <source>
        <dbReference type="ARBA" id="ARBA00022982"/>
    </source>
</evidence>
<feature type="transmembrane region" description="Helical" evidence="11">
    <location>
        <begin position="29"/>
        <end position="47"/>
    </location>
</feature>
<dbReference type="EMBL" id="JH795855">
    <property type="protein sequence ID" value="EJU06356.1"/>
    <property type="molecule type" value="Genomic_DNA"/>
</dbReference>
<comment type="function">
    <text evidence="11">Complex I functions in the transfer of electrons from NADH to the respiratory chain. Accessory subunit of the mitochondrial membrane respiratory chain NADH dehydrogenase (Complex I), that is believed not to be involved in catalysis.</text>
</comment>
<keyword evidence="8 11" id="KW-1133">Transmembrane helix</keyword>
<evidence type="ECO:0000256" key="8">
    <source>
        <dbReference type="ARBA" id="ARBA00022989"/>
    </source>
</evidence>
<organism evidence="13 14">
    <name type="scientific">Dacryopinax primogenitus (strain DJM 731)</name>
    <name type="common">Brown rot fungus</name>
    <dbReference type="NCBI Taxonomy" id="1858805"/>
    <lineage>
        <taxon>Eukaryota</taxon>
        <taxon>Fungi</taxon>
        <taxon>Dikarya</taxon>
        <taxon>Basidiomycota</taxon>
        <taxon>Agaricomycotina</taxon>
        <taxon>Dacrymycetes</taxon>
        <taxon>Dacrymycetales</taxon>
        <taxon>Dacrymycetaceae</taxon>
        <taxon>Dacryopinax</taxon>
    </lineage>
</organism>
<feature type="coiled-coil region" evidence="12">
    <location>
        <begin position="73"/>
        <end position="100"/>
    </location>
</feature>
<keyword evidence="4 11" id="KW-0679">Respiratory chain</keyword>
<dbReference type="HOGENOM" id="CLU_119720_1_0_1"/>
<sequence length="122" mass="14191">MSVPYRQDMPPTGGFEAIRYKRYLPYKGPSGAVIFGAFFLVSAYGLYRVGMGNREKRELLREKQWARIHLVPILMAEADRNLVRREYVALEREKELMKNVKGWQPGGKVYHSDKYIPPSIQI</sequence>
<keyword evidence="10 11" id="KW-0472">Membrane</keyword>
<accession>M5G820</accession>
<dbReference type="PANTHER" id="PTHR12966:SF0">
    <property type="entry name" value="NADH DEHYDROGENASE [UBIQUINONE] 1 ALPHA SUBCOMPLEX SUBUNIT 13"/>
    <property type="match status" value="1"/>
</dbReference>
<dbReference type="OMA" id="YGIREQH"/>
<keyword evidence="7 11" id="KW-0249">Electron transport</keyword>
<protein>
    <recommendedName>
        <fullName evidence="11">NADH dehydrogenase [ubiquinone] 1 alpha subcomplex subunit 13</fullName>
    </recommendedName>
</protein>
<evidence type="ECO:0000256" key="4">
    <source>
        <dbReference type="ARBA" id="ARBA00022660"/>
    </source>
</evidence>
<dbReference type="PANTHER" id="PTHR12966">
    <property type="entry name" value="NADH DEHYDROGENASE UBIQUINONE 1 ALPHA SUBCOMPLEX SUBUNIT 13"/>
    <property type="match status" value="1"/>
</dbReference>
<dbReference type="GO" id="GO:0045271">
    <property type="term" value="C:respiratory chain complex I"/>
    <property type="evidence" value="ECO:0007669"/>
    <property type="project" value="UniProtKB-UniRule"/>
</dbReference>
<comment type="similarity">
    <text evidence="2 11">Belongs to the complex I NDUFA13 subunit family.</text>
</comment>
<dbReference type="InterPro" id="IPR009346">
    <property type="entry name" value="GRIM-19"/>
</dbReference>
<evidence type="ECO:0000256" key="12">
    <source>
        <dbReference type="SAM" id="Coils"/>
    </source>
</evidence>
<reference evidence="13 14" key="1">
    <citation type="journal article" date="2012" name="Science">
        <title>The Paleozoic origin of enzymatic lignin decomposition reconstructed from 31 fungal genomes.</title>
        <authorList>
            <person name="Floudas D."/>
            <person name="Binder M."/>
            <person name="Riley R."/>
            <person name="Barry K."/>
            <person name="Blanchette R.A."/>
            <person name="Henrissat B."/>
            <person name="Martinez A.T."/>
            <person name="Otillar R."/>
            <person name="Spatafora J.W."/>
            <person name="Yadav J.S."/>
            <person name="Aerts A."/>
            <person name="Benoit I."/>
            <person name="Boyd A."/>
            <person name="Carlson A."/>
            <person name="Copeland A."/>
            <person name="Coutinho P.M."/>
            <person name="de Vries R.P."/>
            <person name="Ferreira P."/>
            <person name="Findley K."/>
            <person name="Foster B."/>
            <person name="Gaskell J."/>
            <person name="Glotzer D."/>
            <person name="Gorecki P."/>
            <person name="Heitman J."/>
            <person name="Hesse C."/>
            <person name="Hori C."/>
            <person name="Igarashi K."/>
            <person name="Jurgens J.A."/>
            <person name="Kallen N."/>
            <person name="Kersten P."/>
            <person name="Kohler A."/>
            <person name="Kuees U."/>
            <person name="Kumar T.K.A."/>
            <person name="Kuo A."/>
            <person name="LaButti K."/>
            <person name="Larrondo L.F."/>
            <person name="Lindquist E."/>
            <person name="Ling A."/>
            <person name="Lombard V."/>
            <person name="Lucas S."/>
            <person name="Lundell T."/>
            <person name="Martin R."/>
            <person name="McLaughlin D.J."/>
            <person name="Morgenstern I."/>
            <person name="Morin E."/>
            <person name="Murat C."/>
            <person name="Nagy L.G."/>
            <person name="Nolan M."/>
            <person name="Ohm R.A."/>
            <person name="Patyshakuliyeva A."/>
            <person name="Rokas A."/>
            <person name="Ruiz-Duenas F.J."/>
            <person name="Sabat G."/>
            <person name="Salamov A."/>
            <person name="Samejima M."/>
            <person name="Schmutz J."/>
            <person name="Slot J.C."/>
            <person name="St John F."/>
            <person name="Stenlid J."/>
            <person name="Sun H."/>
            <person name="Sun S."/>
            <person name="Syed K."/>
            <person name="Tsang A."/>
            <person name="Wiebenga A."/>
            <person name="Young D."/>
            <person name="Pisabarro A."/>
            <person name="Eastwood D.C."/>
            <person name="Martin F."/>
            <person name="Cullen D."/>
            <person name="Grigoriev I.V."/>
            <person name="Hibbett D.S."/>
        </authorList>
    </citation>
    <scope>NUCLEOTIDE SEQUENCE [LARGE SCALE GENOMIC DNA]</scope>
    <source>
        <strain evidence="13 14">DJM-731 SS1</strain>
    </source>
</reference>
<evidence type="ECO:0000256" key="3">
    <source>
        <dbReference type="ARBA" id="ARBA00022448"/>
    </source>
</evidence>
<comment type="subcellular location">
    <subcellularLocation>
        <location evidence="1 11">Mitochondrion inner membrane</location>
        <topology evidence="1 11">Single-pass membrane protein</topology>
        <orientation evidence="1 11">Matrix side</orientation>
    </subcellularLocation>
</comment>
<keyword evidence="12" id="KW-0175">Coiled coil</keyword>
<evidence type="ECO:0000256" key="2">
    <source>
        <dbReference type="ARBA" id="ARBA00007312"/>
    </source>
</evidence>
<evidence type="ECO:0000256" key="1">
    <source>
        <dbReference type="ARBA" id="ARBA00004298"/>
    </source>
</evidence>
<dbReference type="GeneID" id="63686620"/>
<dbReference type="STRING" id="1858805.M5G820"/>
<dbReference type="Proteomes" id="UP000030653">
    <property type="component" value="Unassembled WGS sequence"/>
</dbReference>
<keyword evidence="5 11" id="KW-0812">Transmembrane</keyword>
<dbReference type="RefSeq" id="XP_040633250.1">
    <property type="nucleotide sequence ID" value="XM_040771558.1"/>
</dbReference>
<dbReference type="Pfam" id="PF06212">
    <property type="entry name" value="GRIM-19"/>
    <property type="match status" value="1"/>
</dbReference>
<keyword evidence="6 11" id="KW-0999">Mitochondrion inner membrane</keyword>
<evidence type="ECO:0000256" key="6">
    <source>
        <dbReference type="ARBA" id="ARBA00022792"/>
    </source>
</evidence>
<dbReference type="GO" id="GO:0005743">
    <property type="term" value="C:mitochondrial inner membrane"/>
    <property type="evidence" value="ECO:0007669"/>
    <property type="project" value="UniProtKB-SubCell"/>
</dbReference>
<evidence type="ECO:0000256" key="9">
    <source>
        <dbReference type="ARBA" id="ARBA00023128"/>
    </source>
</evidence>
<evidence type="ECO:0000313" key="14">
    <source>
        <dbReference type="Proteomes" id="UP000030653"/>
    </source>
</evidence>
<evidence type="ECO:0000256" key="10">
    <source>
        <dbReference type="ARBA" id="ARBA00023136"/>
    </source>
</evidence>
<name>M5G820_DACPD</name>
<keyword evidence="14" id="KW-1185">Reference proteome</keyword>
<dbReference type="AlphaFoldDB" id="M5G820"/>